<evidence type="ECO:0000313" key="2">
    <source>
        <dbReference type="EMBL" id="EKJ92003.1"/>
    </source>
</evidence>
<dbReference type="Proteomes" id="UP000007995">
    <property type="component" value="Unassembled WGS sequence"/>
</dbReference>
<dbReference type="AlphaFoldDB" id="K5DGB8"/>
<comment type="caution">
    <text evidence="2">The sequence shown here is derived from an EMBL/GenBank/DDBJ whole genome shotgun (WGS) entry which is preliminary data.</text>
</comment>
<dbReference type="HOGENOM" id="CLU_1607625_0_0_10"/>
<sequence>MKIRPTVIRLILEGNPRGSVACRRSHKSANCHAATEWQDRTTDMRMKPELVEQQSSGTHQSCGGRQLLTPHRMYPSKCSDCLGRRTDCDTSAISRLTDERCIRQSVMLVITPAKWGLPKPKRRKAIETALEYSAWQRSFHSSPSRITPCTWRREAVI</sequence>
<gene>
    <name evidence="2" type="ORF">HMPREF1057_00838</name>
    <name evidence="1" type="ORF">HMPREF1057_01644</name>
</gene>
<dbReference type="EMBL" id="AGXW01000005">
    <property type="protein sequence ID" value="EKJ91301.1"/>
    <property type="molecule type" value="Genomic_DNA"/>
</dbReference>
<proteinExistence type="predicted"/>
<accession>K5DGB8</accession>
<evidence type="ECO:0000313" key="3">
    <source>
        <dbReference type="Proteomes" id="UP000007995"/>
    </source>
</evidence>
<evidence type="ECO:0000313" key="1">
    <source>
        <dbReference type="EMBL" id="EKJ91301.1"/>
    </source>
</evidence>
<reference evidence="2 3" key="1">
    <citation type="submission" date="2012-02" db="EMBL/GenBank/DDBJ databases">
        <title>The Genome Sequence of Bacteroides finegoldii CL09T03C10.</title>
        <authorList>
            <consortium name="The Broad Institute Genome Sequencing Platform"/>
            <person name="Earl A."/>
            <person name="Ward D."/>
            <person name="Feldgarden M."/>
            <person name="Gevers D."/>
            <person name="Zitomersky N.L."/>
            <person name="Coyne M.J."/>
            <person name="Comstock L.E."/>
            <person name="Young S.K."/>
            <person name="Zeng Q."/>
            <person name="Gargeya S."/>
            <person name="Fitzgerald M."/>
            <person name="Haas B."/>
            <person name="Abouelleil A."/>
            <person name="Alvarado L."/>
            <person name="Arachchi H.M."/>
            <person name="Berlin A."/>
            <person name="Chapman S.B."/>
            <person name="Gearin G."/>
            <person name="Goldberg J."/>
            <person name="Griggs A."/>
            <person name="Gujja S."/>
            <person name="Hansen M."/>
            <person name="Heiman D."/>
            <person name="Howarth C."/>
            <person name="Larimer J."/>
            <person name="Lui A."/>
            <person name="MacDonald P.J.P."/>
            <person name="McCowen C."/>
            <person name="Montmayeur A."/>
            <person name="Murphy C."/>
            <person name="Neiman D."/>
            <person name="Pearson M."/>
            <person name="Priest M."/>
            <person name="Roberts A."/>
            <person name="Saif S."/>
            <person name="Shea T."/>
            <person name="Sisk P."/>
            <person name="Stolte C."/>
            <person name="Sykes S."/>
            <person name="Wortman J."/>
            <person name="Nusbaum C."/>
            <person name="Birren B."/>
        </authorList>
    </citation>
    <scope>NUCLEOTIDE SEQUENCE [LARGE SCALE GENOMIC DNA]</scope>
    <source>
        <strain evidence="2 3">CL09T03C10</strain>
    </source>
</reference>
<name>K5DGB8_9BACE</name>
<organism evidence="2 3">
    <name type="scientific">Bacteroides finegoldii CL09T03C10</name>
    <dbReference type="NCBI Taxonomy" id="997888"/>
    <lineage>
        <taxon>Bacteria</taxon>
        <taxon>Pseudomonadati</taxon>
        <taxon>Bacteroidota</taxon>
        <taxon>Bacteroidia</taxon>
        <taxon>Bacteroidales</taxon>
        <taxon>Bacteroidaceae</taxon>
        <taxon>Bacteroides</taxon>
    </lineage>
</organism>
<protein>
    <submittedName>
        <fullName evidence="2">Uncharacterized protein</fullName>
    </submittedName>
</protein>
<dbReference type="EMBL" id="AGXW01000002">
    <property type="protein sequence ID" value="EKJ92003.1"/>
    <property type="molecule type" value="Genomic_DNA"/>
</dbReference>